<evidence type="ECO:0000313" key="3">
    <source>
        <dbReference type="EMBL" id="MBD3326659.1"/>
    </source>
</evidence>
<evidence type="ECO:0000259" key="2">
    <source>
        <dbReference type="Pfam" id="PF13378"/>
    </source>
</evidence>
<keyword evidence="1" id="KW-0479">Metal-binding</keyword>
<dbReference type="AlphaFoldDB" id="A0A9D5JYP1"/>
<proteinExistence type="predicted"/>
<evidence type="ECO:0000313" key="4">
    <source>
        <dbReference type="Proteomes" id="UP000649604"/>
    </source>
</evidence>
<feature type="domain" description="Enolase C-terminal" evidence="2">
    <location>
        <begin position="183"/>
        <end position="361"/>
    </location>
</feature>
<dbReference type="PANTHER" id="PTHR48073:SF2">
    <property type="entry name" value="O-SUCCINYLBENZOATE SYNTHASE"/>
    <property type="match status" value="1"/>
</dbReference>
<dbReference type="EMBL" id="WJJP01000614">
    <property type="protein sequence ID" value="MBD3326659.1"/>
    <property type="molecule type" value="Genomic_DNA"/>
</dbReference>
<accession>A0A9D5JYP1</accession>
<gene>
    <name evidence="3" type="ORF">GF339_18895</name>
</gene>
<dbReference type="SUPFAM" id="SSF54826">
    <property type="entry name" value="Enolase N-terminal domain-like"/>
    <property type="match status" value="1"/>
</dbReference>
<dbReference type="InterPro" id="IPR029017">
    <property type="entry name" value="Enolase-like_N"/>
</dbReference>
<dbReference type="Gene3D" id="3.20.20.120">
    <property type="entry name" value="Enolase-like C-terminal domain"/>
    <property type="match status" value="1"/>
</dbReference>
<name>A0A9D5JYP1_9BACT</name>
<evidence type="ECO:0000256" key="1">
    <source>
        <dbReference type="ARBA" id="ARBA00022723"/>
    </source>
</evidence>
<dbReference type="Pfam" id="PF13378">
    <property type="entry name" value="MR_MLE_C"/>
    <property type="match status" value="1"/>
</dbReference>
<dbReference type="SUPFAM" id="SSF51604">
    <property type="entry name" value="Enolase C-terminal domain-like"/>
    <property type="match status" value="1"/>
</dbReference>
<comment type="caution">
    <text evidence="3">The sequence shown here is derived from an EMBL/GenBank/DDBJ whole genome shotgun (WGS) entry which is preliminary data.</text>
</comment>
<dbReference type="InterPro" id="IPR036849">
    <property type="entry name" value="Enolase-like_C_sf"/>
</dbReference>
<organism evidence="3 4">
    <name type="scientific">candidate division KSB3 bacterium</name>
    <dbReference type="NCBI Taxonomy" id="2044937"/>
    <lineage>
        <taxon>Bacteria</taxon>
        <taxon>candidate division KSB3</taxon>
    </lineage>
</organism>
<reference evidence="3" key="1">
    <citation type="submission" date="2019-11" db="EMBL/GenBank/DDBJ databases">
        <title>Microbial mats filling the niche in hypersaline microbial mats.</title>
        <authorList>
            <person name="Wong H.L."/>
            <person name="Macleod F.I."/>
            <person name="White R.A. III"/>
            <person name="Burns B.P."/>
        </authorList>
    </citation>
    <scope>NUCLEOTIDE SEQUENCE</scope>
    <source>
        <strain evidence="3">Rbin_158</strain>
    </source>
</reference>
<dbReference type="GO" id="GO:0003824">
    <property type="term" value="F:catalytic activity"/>
    <property type="evidence" value="ECO:0007669"/>
    <property type="project" value="UniProtKB-ARBA"/>
</dbReference>
<dbReference type="Gene3D" id="3.30.390.10">
    <property type="entry name" value="Enolase-like, N-terminal domain"/>
    <property type="match status" value="1"/>
</dbReference>
<dbReference type="InterPro" id="IPR029065">
    <property type="entry name" value="Enolase_C-like"/>
</dbReference>
<dbReference type="Proteomes" id="UP000649604">
    <property type="component" value="Unassembled WGS sequence"/>
</dbReference>
<sequence length="428" mass="48073">MQPLEIQRYAFNFAREPLRRPFHFKGGFFTEKWILVTSVESAQGTRVTGIGGTAVLWSDPAVFFAHSEAGGNLLMAAMAERAVALLQGQSFATPFDALEAVYDEVHRFGIRITGHENLSRTFTLNALVSLDLALWKLYASENRIENFDDLLPEAYRRVFSHHHDTLVHVPLIPYNMPVEEIVHLAETGHFVLKIKIGQAGDTEEMLAKDTARLREIHQALHGKKTPHTEHGKLLYYLDANGRYRDKQSLFDLLDQADKIGMLEQILLLEEPFPAHLTLDVADIPVRVVADETLHSLADVRERIDLGYTAMAVKPAGKTLSMTLKMAAYAAQHEIPCFVADSACVPLLLDWNLNIAARLPRFPGLATGLIESNGAQQYKHWGQFLERHPCSGKRWLEPSGGFFSLDAEFYRCDGGIFFPPGQYADLVMF</sequence>
<dbReference type="PANTHER" id="PTHR48073">
    <property type="entry name" value="O-SUCCINYLBENZOATE SYNTHASE-RELATED"/>
    <property type="match status" value="1"/>
</dbReference>
<protein>
    <submittedName>
        <fullName evidence="3">L-alanine-DL-glutamate epimerase</fullName>
    </submittedName>
</protein>
<dbReference type="GO" id="GO:0046872">
    <property type="term" value="F:metal ion binding"/>
    <property type="evidence" value="ECO:0007669"/>
    <property type="project" value="UniProtKB-KW"/>
</dbReference>